<feature type="signal peptide" evidence="1">
    <location>
        <begin position="1"/>
        <end position="20"/>
    </location>
</feature>
<feature type="chain" id="PRO_5003209187" description="Minor fimbrium subunit Mfa1 C-terminal domain-containing protein" evidence="1">
    <location>
        <begin position="21"/>
        <end position="421"/>
    </location>
</feature>
<evidence type="ECO:0000313" key="3">
    <source>
        <dbReference type="EMBL" id="ADV43894.1"/>
    </source>
</evidence>
<dbReference type="KEGG" id="bhl:Bache_1916"/>
<proteinExistence type="predicted"/>
<dbReference type="PROSITE" id="PS51257">
    <property type="entry name" value="PROKAR_LIPOPROTEIN"/>
    <property type="match status" value="1"/>
</dbReference>
<dbReference type="Proteomes" id="UP000008630">
    <property type="component" value="Chromosome"/>
</dbReference>
<dbReference type="EMBL" id="CP002352">
    <property type="protein sequence ID" value="ADV43894.1"/>
    <property type="molecule type" value="Genomic_DNA"/>
</dbReference>
<keyword evidence="4" id="KW-1185">Reference proteome</keyword>
<accession>E6SPQ3</accession>
<gene>
    <name evidence="3" type="ordered locus">Bache_1916</name>
</gene>
<feature type="domain" description="Minor fimbrium subunit Mfa1 C-terminal" evidence="2">
    <location>
        <begin position="349"/>
        <end position="415"/>
    </location>
</feature>
<keyword evidence="1" id="KW-0732">Signal</keyword>
<evidence type="ECO:0000313" key="4">
    <source>
        <dbReference type="Proteomes" id="UP000008630"/>
    </source>
</evidence>
<dbReference type="STRING" id="693979.Bache_1916"/>
<sequence>MKLRSLFLASLAAMTMVSCSNENDPINNGGEGEKNATLLFSIGVPATRATAGGTEEGTASEQTFNTAEVKVKYSNGTTAQFSFTTNDFDKNSSVYTLKNAKKMVVGADANATVYVTINGGEEVSETATKTADYDANASITTGIAAANNFLMSGSATCAITAGITNNVKVTVNRVAAKISEESTATSTSEFTFKTDYRVDGVTVSTEEETMTATIKGYALYNLNKATNVFASTTFATADFFKSITFNKDNKVEYANFVNRTIGDGSTGAYTYCTENNSVANPTAIIYKVTYTYGNGNATNSFFTQKKEDGKTVLYKDFETLNKDNSQAFSAQGLTATSTYDEFIKVGVVKYEAGVAYYLKNIETAGQTNAMIVRNNVYKLNVSKIGGLGKAVIDETTPGDPTYLTLNVTVAQWTINLNSFEL</sequence>
<evidence type="ECO:0000256" key="1">
    <source>
        <dbReference type="SAM" id="SignalP"/>
    </source>
</evidence>
<dbReference type="InterPro" id="IPR047786">
    <property type="entry name" value="Mfa1_fim"/>
</dbReference>
<protein>
    <recommendedName>
        <fullName evidence="2">Minor fimbrium subunit Mfa1 C-terminal domain-containing protein</fullName>
    </recommendedName>
</protein>
<dbReference type="HOGENOM" id="CLU_651606_0_0_10"/>
<dbReference type="RefSeq" id="WP_013547488.1">
    <property type="nucleotide sequence ID" value="NC_014933.1"/>
</dbReference>
<organism evidence="3 4">
    <name type="scientific">Bacteroides helcogenes (strain ATCC 35417 / DSM 20613 / JCM 6297 / CCUG 15421 / P 36-108)</name>
    <dbReference type="NCBI Taxonomy" id="693979"/>
    <lineage>
        <taxon>Bacteria</taxon>
        <taxon>Pseudomonadati</taxon>
        <taxon>Bacteroidota</taxon>
        <taxon>Bacteroidia</taxon>
        <taxon>Bacteroidales</taxon>
        <taxon>Bacteroidaceae</taxon>
        <taxon>Bacteroides</taxon>
    </lineage>
</organism>
<dbReference type="NCBIfam" id="NF038041">
    <property type="entry name" value="fim_Mfa1_fam"/>
    <property type="match status" value="1"/>
</dbReference>
<dbReference type="GO" id="GO:0009418">
    <property type="term" value="C:pilus shaft"/>
    <property type="evidence" value="ECO:0007669"/>
    <property type="project" value="InterPro"/>
</dbReference>
<dbReference type="eggNOG" id="ENOG5030X5I">
    <property type="taxonomic scope" value="Bacteria"/>
</dbReference>
<dbReference type="Gene3D" id="2.60.40.3690">
    <property type="match status" value="1"/>
</dbReference>
<dbReference type="Pfam" id="PF15495">
    <property type="entry name" value="Fimbrillin_C"/>
    <property type="match status" value="1"/>
</dbReference>
<name>E6SPQ3_BACT6</name>
<evidence type="ECO:0000259" key="2">
    <source>
        <dbReference type="Pfam" id="PF15495"/>
    </source>
</evidence>
<reference evidence="3 4" key="2">
    <citation type="journal article" date="2011" name="Stand. Genomic Sci.">
        <title>Complete genome sequence of Bacteroides helcogenes type strain (P 36-108).</title>
        <authorList>
            <person name="Pati A."/>
            <person name="Gronow S."/>
            <person name="Zeytun A."/>
            <person name="Lapidus A."/>
            <person name="Nolan M."/>
            <person name="Hammon N."/>
            <person name="Deshpande S."/>
            <person name="Cheng J.F."/>
            <person name="Tapia R."/>
            <person name="Han C."/>
            <person name="Goodwin L."/>
            <person name="Pitluck S."/>
            <person name="Liolios K."/>
            <person name="Pagani I."/>
            <person name="Ivanova N."/>
            <person name="Mavromatis K."/>
            <person name="Chen A."/>
            <person name="Palaniappan K."/>
            <person name="Land M."/>
            <person name="Hauser L."/>
            <person name="Chang Y.J."/>
            <person name="Jeffries C.D."/>
            <person name="Detter J.C."/>
            <person name="Brambilla E."/>
            <person name="Rohde M."/>
            <person name="Goker M."/>
            <person name="Woyke T."/>
            <person name="Bristow J."/>
            <person name="Eisen J.A."/>
            <person name="Markowitz V."/>
            <person name="Hugenholtz P."/>
            <person name="Kyrpides N.C."/>
            <person name="Klenk H.P."/>
            <person name="Lucas S."/>
        </authorList>
    </citation>
    <scope>NUCLEOTIDE SEQUENCE [LARGE SCALE GENOMIC DNA]</scope>
    <source>
        <strain evidence="4">ATCC 35417 / DSM 20613 / JCM 6297 / CCUG 15421 / P 36-108</strain>
    </source>
</reference>
<dbReference type="InterPro" id="IPR029140">
    <property type="entry name" value="Mfa1_C"/>
</dbReference>
<reference key="1">
    <citation type="submission" date="2010-11" db="EMBL/GenBank/DDBJ databases">
        <title>The complete genome of Bacteroides helcogenes P 36-108.</title>
        <authorList>
            <consortium name="US DOE Joint Genome Institute (JGI-PGF)"/>
            <person name="Lucas S."/>
            <person name="Copeland A."/>
            <person name="Lapidus A."/>
            <person name="Bruce D."/>
            <person name="Goodwin L."/>
            <person name="Pitluck S."/>
            <person name="Kyrpides N."/>
            <person name="Mavromatis K."/>
            <person name="Ivanova N."/>
            <person name="Zeytun A."/>
            <person name="Brettin T."/>
            <person name="Detter J.C."/>
            <person name="Tapia R."/>
            <person name="Han C."/>
            <person name="Land M."/>
            <person name="Hauser L."/>
            <person name="Markowitz V."/>
            <person name="Cheng J.-F."/>
            <person name="Hugenholtz P."/>
            <person name="Woyke T."/>
            <person name="Wu D."/>
            <person name="Gronow S."/>
            <person name="Wellnitz S."/>
            <person name="Brambilla E."/>
            <person name="Klenk H.-P."/>
            <person name="Eisen J.A."/>
        </authorList>
    </citation>
    <scope>NUCLEOTIDE SEQUENCE</scope>
    <source>
        <strain>P 36-108</strain>
    </source>
</reference>
<dbReference type="AlphaFoldDB" id="E6SPQ3"/>